<feature type="domain" description="Histidine kinase" evidence="12">
    <location>
        <begin position="1"/>
        <end position="142"/>
    </location>
</feature>
<keyword evidence="6" id="KW-0808">Transferase</keyword>
<comment type="caution">
    <text evidence="13">The sequence shown here is derived from an EMBL/GenBank/DDBJ whole genome shotgun (WGS) entry which is preliminary data.</text>
</comment>
<dbReference type="Pfam" id="PF02518">
    <property type="entry name" value="HATPase_c"/>
    <property type="match status" value="1"/>
</dbReference>
<proteinExistence type="predicted"/>
<evidence type="ECO:0000256" key="2">
    <source>
        <dbReference type="ARBA" id="ARBA00004236"/>
    </source>
</evidence>
<dbReference type="GO" id="GO:0005886">
    <property type="term" value="C:plasma membrane"/>
    <property type="evidence" value="ECO:0007669"/>
    <property type="project" value="UniProtKB-SubCell"/>
</dbReference>
<dbReference type="EMBL" id="PGGK01000025">
    <property type="protein sequence ID" value="TGC06653.1"/>
    <property type="molecule type" value="Genomic_DNA"/>
</dbReference>
<dbReference type="FunFam" id="3.30.565.10:FF:000023">
    <property type="entry name" value="PAS domain-containing sensor histidine kinase"/>
    <property type="match status" value="1"/>
</dbReference>
<evidence type="ECO:0000313" key="14">
    <source>
        <dbReference type="Proteomes" id="UP000297295"/>
    </source>
</evidence>
<keyword evidence="7" id="KW-0547">Nucleotide-binding</keyword>
<dbReference type="InterPro" id="IPR005467">
    <property type="entry name" value="His_kinase_dom"/>
</dbReference>
<dbReference type="InterPro" id="IPR036890">
    <property type="entry name" value="HATPase_C_sf"/>
</dbReference>
<dbReference type="PROSITE" id="PS50109">
    <property type="entry name" value="HIS_KIN"/>
    <property type="match status" value="1"/>
</dbReference>
<evidence type="ECO:0000256" key="9">
    <source>
        <dbReference type="ARBA" id="ARBA00022840"/>
    </source>
</evidence>
<evidence type="ECO:0000256" key="11">
    <source>
        <dbReference type="ARBA" id="ARBA00023136"/>
    </source>
</evidence>
<dbReference type="SMART" id="SM00387">
    <property type="entry name" value="HATPase_c"/>
    <property type="match status" value="1"/>
</dbReference>
<dbReference type="Proteomes" id="UP000297295">
    <property type="component" value="Unassembled WGS sequence"/>
</dbReference>
<keyword evidence="4" id="KW-1003">Cell membrane</keyword>
<evidence type="ECO:0000256" key="8">
    <source>
        <dbReference type="ARBA" id="ARBA00022777"/>
    </source>
</evidence>
<comment type="subcellular location">
    <subcellularLocation>
        <location evidence="2">Cell membrane</location>
    </subcellularLocation>
</comment>
<keyword evidence="10" id="KW-0902">Two-component regulatory system</keyword>
<evidence type="ECO:0000256" key="3">
    <source>
        <dbReference type="ARBA" id="ARBA00012438"/>
    </source>
</evidence>
<keyword evidence="5" id="KW-0597">Phosphoprotein</keyword>
<keyword evidence="11" id="KW-0472">Membrane</keyword>
<evidence type="ECO:0000256" key="4">
    <source>
        <dbReference type="ARBA" id="ARBA00022475"/>
    </source>
</evidence>
<dbReference type="PANTHER" id="PTHR43047:SF72">
    <property type="entry name" value="OSMOSENSING HISTIDINE PROTEIN KINASE SLN1"/>
    <property type="match status" value="1"/>
</dbReference>
<gene>
    <name evidence="13" type="ORF">CUN85_12725</name>
</gene>
<evidence type="ECO:0000256" key="5">
    <source>
        <dbReference type="ARBA" id="ARBA00022553"/>
    </source>
</evidence>
<evidence type="ECO:0000256" key="6">
    <source>
        <dbReference type="ARBA" id="ARBA00022679"/>
    </source>
</evidence>
<dbReference type="GO" id="GO:0000155">
    <property type="term" value="F:phosphorelay sensor kinase activity"/>
    <property type="evidence" value="ECO:0007669"/>
    <property type="project" value="TreeGrafter"/>
</dbReference>
<dbReference type="SUPFAM" id="SSF55874">
    <property type="entry name" value="ATPase domain of HSP90 chaperone/DNA topoisomerase II/histidine kinase"/>
    <property type="match status" value="1"/>
</dbReference>
<dbReference type="AlphaFoldDB" id="A0A4E0Q773"/>
<evidence type="ECO:0000256" key="7">
    <source>
        <dbReference type="ARBA" id="ARBA00022741"/>
    </source>
</evidence>
<evidence type="ECO:0000313" key="13">
    <source>
        <dbReference type="EMBL" id="TGC06653.1"/>
    </source>
</evidence>
<sequence>MWGDIVSPIAKKKNISLEVYFDSEDMTICADKVRFKQILYNLVSNAMKFTPDNGIVKIAVCVKNDMLEISVVDTGIGISQEDQKKLFTPFSQIDPGQSRQYEGTGLGLSLVKQFVQLHGGSITVESEPGNGSNFTFRIPVKLNNGQFAL</sequence>
<name>A0A4E0Q773_9EURY</name>
<evidence type="ECO:0000259" key="12">
    <source>
        <dbReference type="PROSITE" id="PS50109"/>
    </source>
</evidence>
<evidence type="ECO:0000256" key="10">
    <source>
        <dbReference type="ARBA" id="ARBA00023012"/>
    </source>
</evidence>
<keyword evidence="8" id="KW-0418">Kinase</keyword>
<dbReference type="InterPro" id="IPR003594">
    <property type="entry name" value="HATPase_dom"/>
</dbReference>
<evidence type="ECO:0000256" key="1">
    <source>
        <dbReference type="ARBA" id="ARBA00000085"/>
    </source>
</evidence>
<dbReference type="Gene3D" id="3.30.565.10">
    <property type="entry name" value="Histidine kinase-like ATPase, C-terminal domain"/>
    <property type="match status" value="1"/>
</dbReference>
<accession>A0A4E0Q773</accession>
<dbReference type="EC" id="2.7.13.3" evidence="3"/>
<dbReference type="InterPro" id="IPR004358">
    <property type="entry name" value="Sig_transdc_His_kin-like_C"/>
</dbReference>
<dbReference type="PRINTS" id="PR00344">
    <property type="entry name" value="BCTRLSENSOR"/>
</dbReference>
<keyword evidence="9" id="KW-0067">ATP-binding</keyword>
<reference evidence="13 14" key="1">
    <citation type="submission" date="2017-11" db="EMBL/GenBank/DDBJ databases">
        <title>Isolation and Characterization of Methanogenic Archaea from Saline Meromictic Lake at Siberia.</title>
        <authorList>
            <person name="Shen Y."/>
            <person name="Huang H.-H."/>
            <person name="Lai M.-C."/>
            <person name="Chen S.-C."/>
        </authorList>
    </citation>
    <scope>NUCLEOTIDE SEQUENCE [LARGE SCALE GENOMIC DNA]</scope>
    <source>
        <strain evidence="13 14">SY-01</strain>
    </source>
</reference>
<dbReference type="GO" id="GO:0005524">
    <property type="term" value="F:ATP binding"/>
    <property type="evidence" value="ECO:0007669"/>
    <property type="project" value="UniProtKB-KW"/>
</dbReference>
<organism evidence="13 14">
    <name type="scientific">Methanolobus halotolerans</name>
    <dbReference type="NCBI Taxonomy" id="2052935"/>
    <lineage>
        <taxon>Archaea</taxon>
        <taxon>Methanobacteriati</taxon>
        <taxon>Methanobacteriota</taxon>
        <taxon>Stenosarchaea group</taxon>
        <taxon>Methanomicrobia</taxon>
        <taxon>Methanosarcinales</taxon>
        <taxon>Methanosarcinaceae</taxon>
        <taxon>Methanolobus</taxon>
    </lineage>
</organism>
<comment type="catalytic activity">
    <reaction evidence="1">
        <text>ATP + protein L-histidine = ADP + protein N-phospho-L-histidine.</text>
        <dbReference type="EC" id="2.7.13.3"/>
    </reaction>
</comment>
<dbReference type="GO" id="GO:0009927">
    <property type="term" value="F:histidine phosphotransfer kinase activity"/>
    <property type="evidence" value="ECO:0007669"/>
    <property type="project" value="TreeGrafter"/>
</dbReference>
<protein>
    <recommendedName>
        <fullName evidence="3">histidine kinase</fullName>
        <ecNumber evidence="3">2.7.13.3</ecNumber>
    </recommendedName>
</protein>
<dbReference type="CDD" id="cd16922">
    <property type="entry name" value="HATPase_EvgS-ArcB-TorS-like"/>
    <property type="match status" value="1"/>
</dbReference>
<keyword evidence="14" id="KW-1185">Reference proteome</keyword>
<dbReference type="PANTHER" id="PTHR43047">
    <property type="entry name" value="TWO-COMPONENT HISTIDINE PROTEIN KINASE"/>
    <property type="match status" value="1"/>
</dbReference>